<evidence type="ECO:0000313" key="1">
    <source>
        <dbReference type="EMBL" id="KAF5382282.1"/>
    </source>
</evidence>
<proteinExistence type="predicted"/>
<organism evidence="1 2">
    <name type="scientific">Collybiopsis confluens</name>
    <dbReference type="NCBI Taxonomy" id="2823264"/>
    <lineage>
        <taxon>Eukaryota</taxon>
        <taxon>Fungi</taxon>
        <taxon>Dikarya</taxon>
        <taxon>Basidiomycota</taxon>
        <taxon>Agaricomycotina</taxon>
        <taxon>Agaricomycetes</taxon>
        <taxon>Agaricomycetidae</taxon>
        <taxon>Agaricales</taxon>
        <taxon>Marasmiineae</taxon>
        <taxon>Omphalotaceae</taxon>
        <taxon>Collybiopsis</taxon>
    </lineage>
</organism>
<dbReference type="EMBL" id="JAACJN010000053">
    <property type="protein sequence ID" value="KAF5382282.1"/>
    <property type="molecule type" value="Genomic_DNA"/>
</dbReference>
<protein>
    <submittedName>
        <fullName evidence="1">Uncharacterized protein</fullName>
    </submittedName>
</protein>
<name>A0A8H5M682_9AGAR</name>
<keyword evidence="2" id="KW-1185">Reference proteome</keyword>
<dbReference type="OrthoDB" id="3226519at2759"/>
<dbReference type="AlphaFoldDB" id="A0A8H5M682"/>
<evidence type="ECO:0000313" key="2">
    <source>
        <dbReference type="Proteomes" id="UP000518752"/>
    </source>
</evidence>
<gene>
    <name evidence="1" type="ORF">D9757_008440</name>
</gene>
<dbReference type="Proteomes" id="UP000518752">
    <property type="component" value="Unassembled WGS sequence"/>
</dbReference>
<reference evidence="1 2" key="1">
    <citation type="journal article" date="2020" name="ISME J.">
        <title>Uncovering the hidden diversity of litter-decomposition mechanisms in mushroom-forming fungi.</title>
        <authorList>
            <person name="Floudas D."/>
            <person name="Bentzer J."/>
            <person name="Ahren D."/>
            <person name="Johansson T."/>
            <person name="Persson P."/>
            <person name="Tunlid A."/>
        </authorList>
    </citation>
    <scope>NUCLEOTIDE SEQUENCE [LARGE SCALE GENOMIC DNA]</scope>
    <source>
        <strain evidence="1 2">CBS 406.79</strain>
    </source>
</reference>
<accession>A0A8H5M682</accession>
<sequence>MRFQSAQIGGSDTFNIANGTVNFALWTYHSCKTVFVNQNTQADETYCLSDWATVTDFIAPNCQSTQNAHGGQCNAADGTWFIEVAHS</sequence>
<comment type="caution">
    <text evidence="1">The sequence shown here is derived from an EMBL/GenBank/DDBJ whole genome shotgun (WGS) entry which is preliminary data.</text>
</comment>